<evidence type="ECO:0000313" key="3">
    <source>
        <dbReference type="Proteomes" id="UP000054560"/>
    </source>
</evidence>
<accession>A0A0L0G197</accession>
<feature type="compositionally biased region" description="Low complexity" evidence="1">
    <location>
        <begin position="54"/>
        <end position="89"/>
    </location>
</feature>
<evidence type="ECO:0000256" key="1">
    <source>
        <dbReference type="SAM" id="MobiDB-lite"/>
    </source>
</evidence>
<sequence>MGTPPSPRKASVGCQDNQYGIKNMNVHYEADTSPNKLGKGNPTGSTISSKGGRSISATPASTISSSATNGPIHSPSSLSSFANSMSLRSGKFQPLSQMLKKRNAPELSAEDTQTLRDEWGGKNLKDVLEQAEDVFSSLDDQGDDSGRDGVTHVPIVLSDIFGRSLKVS</sequence>
<reference evidence="2 3" key="1">
    <citation type="submission" date="2011-02" db="EMBL/GenBank/DDBJ databases">
        <title>The Genome Sequence of Sphaeroforma arctica JP610.</title>
        <authorList>
            <consortium name="The Broad Institute Genome Sequencing Platform"/>
            <person name="Russ C."/>
            <person name="Cuomo C."/>
            <person name="Young S.K."/>
            <person name="Zeng Q."/>
            <person name="Gargeya S."/>
            <person name="Alvarado L."/>
            <person name="Berlin A."/>
            <person name="Chapman S.B."/>
            <person name="Chen Z."/>
            <person name="Freedman E."/>
            <person name="Gellesch M."/>
            <person name="Goldberg J."/>
            <person name="Griggs A."/>
            <person name="Gujja S."/>
            <person name="Heilman E."/>
            <person name="Heiman D."/>
            <person name="Howarth C."/>
            <person name="Mehta T."/>
            <person name="Neiman D."/>
            <person name="Pearson M."/>
            <person name="Roberts A."/>
            <person name="Saif S."/>
            <person name="Shea T."/>
            <person name="Shenoy N."/>
            <person name="Sisk P."/>
            <person name="Stolte C."/>
            <person name="Sykes S."/>
            <person name="White J."/>
            <person name="Yandava C."/>
            <person name="Burger G."/>
            <person name="Gray M.W."/>
            <person name="Holland P.W.H."/>
            <person name="King N."/>
            <person name="Lang F.B.F."/>
            <person name="Roger A.J."/>
            <person name="Ruiz-Trillo I."/>
            <person name="Haas B."/>
            <person name="Nusbaum C."/>
            <person name="Birren B."/>
        </authorList>
    </citation>
    <scope>NUCLEOTIDE SEQUENCE [LARGE SCALE GENOMIC DNA]</scope>
    <source>
        <strain evidence="2 3">JP610</strain>
    </source>
</reference>
<keyword evidence="3" id="KW-1185">Reference proteome</keyword>
<dbReference type="AlphaFoldDB" id="A0A0L0G197"/>
<name>A0A0L0G197_9EUKA</name>
<organism evidence="2 3">
    <name type="scientific">Sphaeroforma arctica JP610</name>
    <dbReference type="NCBI Taxonomy" id="667725"/>
    <lineage>
        <taxon>Eukaryota</taxon>
        <taxon>Ichthyosporea</taxon>
        <taxon>Ichthyophonida</taxon>
        <taxon>Sphaeroforma</taxon>
    </lineage>
</organism>
<gene>
    <name evidence="2" type="ORF">SARC_04794</name>
</gene>
<dbReference type="GeneID" id="25905298"/>
<proteinExistence type="predicted"/>
<evidence type="ECO:0000313" key="2">
    <source>
        <dbReference type="EMBL" id="KNC82927.1"/>
    </source>
</evidence>
<dbReference type="Proteomes" id="UP000054560">
    <property type="component" value="Unassembled WGS sequence"/>
</dbReference>
<dbReference type="EMBL" id="KQ241879">
    <property type="protein sequence ID" value="KNC82927.1"/>
    <property type="molecule type" value="Genomic_DNA"/>
</dbReference>
<protein>
    <submittedName>
        <fullName evidence="2">Uncharacterized protein</fullName>
    </submittedName>
</protein>
<dbReference type="RefSeq" id="XP_014156829.1">
    <property type="nucleotide sequence ID" value="XM_014301354.1"/>
</dbReference>
<feature type="region of interest" description="Disordered" evidence="1">
    <location>
        <begin position="27"/>
        <end position="114"/>
    </location>
</feature>
<feature type="compositionally biased region" description="Polar residues" evidence="1">
    <location>
        <begin position="42"/>
        <end position="51"/>
    </location>
</feature>